<dbReference type="OrthoDB" id="3248205at2759"/>
<feature type="compositionally biased region" description="Low complexity" evidence="1">
    <location>
        <begin position="441"/>
        <end position="463"/>
    </location>
</feature>
<evidence type="ECO:0000313" key="3">
    <source>
        <dbReference type="Proteomes" id="UP000311382"/>
    </source>
</evidence>
<evidence type="ECO:0000313" key="2">
    <source>
        <dbReference type="EMBL" id="TNY19218.1"/>
    </source>
</evidence>
<comment type="caution">
    <text evidence="2">The sequence shown here is derived from an EMBL/GenBank/DDBJ whole genome shotgun (WGS) entry which is preliminary data.</text>
</comment>
<feature type="compositionally biased region" description="Low complexity" evidence="1">
    <location>
        <begin position="283"/>
        <end position="300"/>
    </location>
</feature>
<feature type="compositionally biased region" description="Basic residues" evidence="1">
    <location>
        <begin position="272"/>
        <end position="281"/>
    </location>
</feature>
<accession>A0A5C5FQS3</accession>
<protein>
    <submittedName>
        <fullName evidence="2">Uncharacterized protein</fullName>
    </submittedName>
</protein>
<sequence>MQLASLIYDRNCHLCGRPRSSMVDYAVRRRLCRSCKLANVCPASAIETDVPNLHPLAIECSLYTMRPPADRKQTGFYCLPDVQALNDQLHAHAALASKEVNGEAAPFLQLADGRTFTTLDVFVAQRRRIVTASQMDAPAIEAWVRVSTLRFAQADEAARIARRAAIKERLLALGYSEWDFNALHENGGHNLVEEPVRLNTPSGTASCPGSSRSLRTSERRRTLPIARIACTSGARLFSPGGAPSVRSGRAAPKSCSPPSTSSPPYLVSSHTGSRRTPRRRLMSSGTPRSPPFSRSSTWRSVRSRSRRLVGSSQCWLPPERPSMPSSQTSSRRPQRRSSRRVFSAAPRPLLHRAPFSGPLCCAARSTLATRPTRSPMPSSRASSRNSLPSSATDAPASSRVTTTPRSTIGIVSAMRTSRGLGTRCPPASPSRCSTLLDARASRTTSQARPSSRTSASSSGATDAPRSVPFPNGTSCGRGPRSSPRTRRCFPGLAC</sequence>
<feature type="compositionally biased region" description="Low complexity" evidence="1">
    <location>
        <begin position="368"/>
        <end position="392"/>
    </location>
</feature>
<feature type="compositionally biased region" description="Polar residues" evidence="1">
    <location>
        <begin position="199"/>
        <end position="209"/>
    </location>
</feature>
<dbReference type="AlphaFoldDB" id="A0A5C5FQS3"/>
<gene>
    <name evidence="2" type="ORF">DMC30DRAFT_14355</name>
</gene>
<keyword evidence="3" id="KW-1185">Reference proteome</keyword>
<dbReference type="Proteomes" id="UP000311382">
    <property type="component" value="Unassembled WGS sequence"/>
</dbReference>
<evidence type="ECO:0000256" key="1">
    <source>
        <dbReference type="SAM" id="MobiDB-lite"/>
    </source>
</evidence>
<reference evidence="2 3" key="1">
    <citation type="submission" date="2019-03" db="EMBL/GenBank/DDBJ databases">
        <title>Rhodosporidium diobovatum UCD-FST 08-225 genome sequencing, assembly, and annotation.</title>
        <authorList>
            <person name="Fakankun I.U."/>
            <person name="Fristensky B."/>
            <person name="Levin D.B."/>
        </authorList>
    </citation>
    <scope>NUCLEOTIDE SEQUENCE [LARGE SCALE GENOMIC DNA]</scope>
    <source>
        <strain evidence="2 3">UCD-FST 08-225</strain>
    </source>
</reference>
<name>A0A5C5FQS3_9BASI</name>
<feature type="compositionally biased region" description="Low complexity" evidence="1">
    <location>
        <begin position="322"/>
        <end position="331"/>
    </location>
</feature>
<feature type="region of interest" description="Disordered" evidence="1">
    <location>
        <begin position="367"/>
        <end position="408"/>
    </location>
</feature>
<dbReference type="EMBL" id="SOZI01000103">
    <property type="protein sequence ID" value="TNY19218.1"/>
    <property type="molecule type" value="Genomic_DNA"/>
</dbReference>
<feature type="region of interest" description="Disordered" evidence="1">
    <location>
        <begin position="439"/>
        <end position="494"/>
    </location>
</feature>
<feature type="compositionally biased region" description="Low complexity" evidence="1">
    <location>
        <begin position="472"/>
        <end position="482"/>
    </location>
</feature>
<feature type="compositionally biased region" description="Low complexity" evidence="1">
    <location>
        <begin position="252"/>
        <end position="269"/>
    </location>
</feature>
<feature type="region of interest" description="Disordered" evidence="1">
    <location>
        <begin position="237"/>
        <end position="355"/>
    </location>
</feature>
<feature type="region of interest" description="Disordered" evidence="1">
    <location>
        <begin position="193"/>
        <end position="218"/>
    </location>
</feature>
<organism evidence="2 3">
    <name type="scientific">Rhodotorula diobovata</name>
    <dbReference type="NCBI Taxonomy" id="5288"/>
    <lineage>
        <taxon>Eukaryota</taxon>
        <taxon>Fungi</taxon>
        <taxon>Dikarya</taxon>
        <taxon>Basidiomycota</taxon>
        <taxon>Pucciniomycotina</taxon>
        <taxon>Microbotryomycetes</taxon>
        <taxon>Sporidiobolales</taxon>
        <taxon>Sporidiobolaceae</taxon>
        <taxon>Rhodotorula</taxon>
    </lineage>
</organism>
<proteinExistence type="predicted"/>